<sequence>MRRGRRLDRCAQAPTDHLQHHLNISTSQHLNISTSQHLNISTSSQPKLHRINHGRPQREPAADPGFWIARPDETTHHPRIASPVSALSSSAFCNLSQLMGLRIASSPRRRLVASSRLVSSRQSSLQVLPPRHFDSNHRSPTDSFVGSLVDSRIVCAVLDDVAGATLVDTTIVASIGVVPVVDRPTVAWVVGLGSLRLEGRLGLTSWGSWACWTSISSRRCASSPGDRAQQSESTVTDSQEMQMSPRPGRLTALLSHRKLIDQVGD</sequence>
<dbReference type="EMBL" id="JBBWUH010000001">
    <property type="protein sequence ID" value="KAK8177391.1"/>
    <property type="molecule type" value="Genomic_DNA"/>
</dbReference>
<organism evidence="2 3">
    <name type="scientific">Phyllosticta citrichinensis</name>
    <dbReference type="NCBI Taxonomy" id="1130410"/>
    <lineage>
        <taxon>Eukaryota</taxon>
        <taxon>Fungi</taxon>
        <taxon>Dikarya</taxon>
        <taxon>Ascomycota</taxon>
        <taxon>Pezizomycotina</taxon>
        <taxon>Dothideomycetes</taxon>
        <taxon>Dothideomycetes incertae sedis</taxon>
        <taxon>Botryosphaeriales</taxon>
        <taxon>Phyllostictaceae</taxon>
        <taxon>Phyllosticta</taxon>
    </lineage>
</organism>
<feature type="region of interest" description="Disordered" evidence="1">
    <location>
        <begin position="42"/>
        <end position="63"/>
    </location>
</feature>
<protein>
    <submittedName>
        <fullName evidence="2">Uncharacterized protein</fullName>
    </submittedName>
</protein>
<feature type="compositionally biased region" description="Polar residues" evidence="1">
    <location>
        <begin position="228"/>
        <end position="242"/>
    </location>
</feature>
<reference evidence="2 3" key="1">
    <citation type="journal article" date="2022" name="G3 (Bethesda)">
        <title>Enemy or ally: a genomic approach to elucidate the lifestyle of Phyllosticta citrichinaensis.</title>
        <authorList>
            <person name="Buijs V.A."/>
            <person name="Groenewald J.Z."/>
            <person name="Haridas S."/>
            <person name="LaButti K.M."/>
            <person name="Lipzen A."/>
            <person name="Martin F.M."/>
            <person name="Barry K."/>
            <person name="Grigoriev I.V."/>
            <person name="Crous P.W."/>
            <person name="Seidl M.F."/>
        </authorList>
    </citation>
    <scope>NUCLEOTIDE SEQUENCE [LARGE SCALE GENOMIC DNA]</scope>
    <source>
        <strain evidence="2 3">CBS 129764</strain>
    </source>
</reference>
<evidence type="ECO:0000256" key="1">
    <source>
        <dbReference type="SAM" id="MobiDB-lite"/>
    </source>
</evidence>
<evidence type="ECO:0000313" key="3">
    <source>
        <dbReference type="Proteomes" id="UP001456524"/>
    </source>
</evidence>
<keyword evidence="3" id="KW-1185">Reference proteome</keyword>
<gene>
    <name evidence="2" type="ORF">IWX90DRAFT_17806</name>
</gene>
<comment type="caution">
    <text evidence="2">The sequence shown here is derived from an EMBL/GenBank/DDBJ whole genome shotgun (WGS) entry which is preliminary data.</text>
</comment>
<feature type="region of interest" description="Disordered" evidence="1">
    <location>
        <begin position="221"/>
        <end position="247"/>
    </location>
</feature>
<dbReference type="Proteomes" id="UP001456524">
    <property type="component" value="Unassembled WGS sequence"/>
</dbReference>
<evidence type="ECO:0000313" key="2">
    <source>
        <dbReference type="EMBL" id="KAK8177391.1"/>
    </source>
</evidence>
<name>A0ABR1Y6Y6_9PEZI</name>
<accession>A0ABR1Y6Y6</accession>
<proteinExistence type="predicted"/>